<reference evidence="2 3" key="1">
    <citation type="journal article" date="2018" name="Mol. Biol. Evol.">
        <title>Broad Genomic Sampling Reveals a Smut Pathogenic Ancestry of the Fungal Clade Ustilaginomycotina.</title>
        <authorList>
            <person name="Kijpornyongpan T."/>
            <person name="Mondo S.J."/>
            <person name="Barry K."/>
            <person name="Sandor L."/>
            <person name="Lee J."/>
            <person name="Lipzen A."/>
            <person name="Pangilinan J."/>
            <person name="LaButti K."/>
            <person name="Hainaut M."/>
            <person name="Henrissat B."/>
            <person name="Grigoriev I.V."/>
            <person name="Spatafora J.W."/>
            <person name="Aime M.C."/>
        </authorList>
    </citation>
    <scope>NUCLEOTIDE SEQUENCE [LARGE SCALE GENOMIC DNA]</scope>
    <source>
        <strain evidence="2 3">MCA 3882</strain>
    </source>
</reference>
<keyword evidence="3" id="KW-1185">Reference proteome</keyword>
<dbReference type="AlphaFoldDB" id="A0A316VBQ5"/>
<evidence type="ECO:0000256" key="1">
    <source>
        <dbReference type="SAM" id="SignalP"/>
    </source>
</evidence>
<dbReference type="EMBL" id="KZ819603">
    <property type="protein sequence ID" value="PWN34548.1"/>
    <property type="molecule type" value="Genomic_DNA"/>
</dbReference>
<proteinExistence type="predicted"/>
<evidence type="ECO:0000313" key="3">
    <source>
        <dbReference type="Proteomes" id="UP000245771"/>
    </source>
</evidence>
<feature type="chain" id="PRO_5016363651" evidence="1">
    <location>
        <begin position="25"/>
        <end position="67"/>
    </location>
</feature>
<gene>
    <name evidence="2" type="ORF">FA14DRAFT_177954</name>
</gene>
<keyword evidence="1" id="KW-0732">Signal</keyword>
<accession>A0A316VBQ5</accession>
<dbReference type="Proteomes" id="UP000245771">
    <property type="component" value="Unassembled WGS sequence"/>
</dbReference>
<sequence length="67" mass="7200">MFKKTLFIALYAFVFLATLHLASGMPTISAGEHFIEWSKRNPAACYGDCAGRGEPYTGRGGEGRATG</sequence>
<dbReference type="GeneID" id="37022580"/>
<protein>
    <submittedName>
        <fullName evidence="2">Uncharacterized protein</fullName>
    </submittedName>
</protein>
<organism evidence="2 3">
    <name type="scientific">Meira miltonrushii</name>
    <dbReference type="NCBI Taxonomy" id="1280837"/>
    <lineage>
        <taxon>Eukaryota</taxon>
        <taxon>Fungi</taxon>
        <taxon>Dikarya</taxon>
        <taxon>Basidiomycota</taxon>
        <taxon>Ustilaginomycotina</taxon>
        <taxon>Exobasidiomycetes</taxon>
        <taxon>Exobasidiales</taxon>
        <taxon>Brachybasidiaceae</taxon>
        <taxon>Meira</taxon>
    </lineage>
</organism>
<name>A0A316VBQ5_9BASI</name>
<evidence type="ECO:0000313" key="2">
    <source>
        <dbReference type="EMBL" id="PWN34548.1"/>
    </source>
</evidence>
<dbReference type="RefSeq" id="XP_025354850.1">
    <property type="nucleotide sequence ID" value="XM_025500799.1"/>
</dbReference>
<dbReference type="InParanoid" id="A0A316VBQ5"/>
<feature type="signal peptide" evidence="1">
    <location>
        <begin position="1"/>
        <end position="24"/>
    </location>
</feature>